<accession>A0A6S6P5Z6</accession>
<dbReference type="Pfam" id="PF14041">
    <property type="entry name" value="Lipoprotein_21"/>
    <property type="match status" value="1"/>
</dbReference>
<keyword evidence="4" id="KW-0564">Palmitate</keyword>
<feature type="signal peptide" evidence="6">
    <location>
        <begin position="1"/>
        <end position="25"/>
    </location>
</feature>
<evidence type="ECO:0000256" key="6">
    <source>
        <dbReference type="SAM" id="SignalP"/>
    </source>
</evidence>
<evidence type="ECO:0000313" key="7">
    <source>
        <dbReference type="EMBL" id="BCI54064.1"/>
    </source>
</evidence>
<dbReference type="InterPro" id="IPR025971">
    <property type="entry name" value="LppP/LprE"/>
</dbReference>
<keyword evidence="3" id="KW-0472">Membrane</keyword>
<proteinExistence type="predicted"/>
<dbReference type="PROSITE" id="PS51257">
    <property type="entry name" value="PROKAR_LIPOPROTEIN"/>
    <property type="match status" value="1"/>
</dbReference>
<keyword evidence="5" id="KW-0449">Lipoprotein</keyword>
<evidence type="ECO:0000256" key="5">
    <source>
        <dbReference type="ARBA" id="ARBA00023288"/>
    </source>
</evidence>
<evidence type="ECO:0000256" key="3">
    <source>
        <dbReference type="ARBA" id="ARBA00023136"/>
    </source>
</evidence>
<sequence length="167" mass="17430">MRLVLAVLMSAGLLAAGCGWSPPGAAPPKPDTCTPDDGPAPDTVQRAISSTPPAVPGATWTEVANGHTTDCRLYWVQIGPAPTQPNGAQPDSPQQVLFFDGNTALGPATPEPRPYVSVLTGGEDTVEVQYQWRQGDEAPCCPTGIGTVRFRIGQDGKLEALDPIPNS</sequence>
<evidence type="ECO:0000256" key="4">
    <source>
        <dbReference type="ARBA" id="ARBA00023139"/>
    </source>
</evidence>
<dbReference type="AlphaFoldDB" id="A0A6S6P5Z6"/>
<gene>
    <name evidence="7" type="ORF">NIIDNTM18_33420</name>
</gene>
<organism evidence="7 8">
    <name type="scientific">Mycolicibacterium litorale</name>
    <dbReference type="NCBI Taxonomy" id="758802"/>
    <lineage>
        <taxon>Bacteria</taxon>
        <taxon>Bacillati</taxon>
        <taxon>Actinomycetota</taxon>
        <taxon>Actinomycetes</taxon>
        <taxon>Mycobacteriales</taxon>
        <taxon>Mycobacteriaceae</taxon>
        <taxon>Mycolicibacterium</taxon>
    </lineage>
</organism>
<feature type="chain" id="PRO_5027567430" description="LppP/LprE lipoprotein" evidence="6">
    <location>
        <begin position="26"/>
        <end position="167"/>
    </location>
</feature>
<dbReference type="RefSeq" id="WP_185292008.1">
    <property type="nucleotide sequence ID" value="NZ_AP023287.1"/>
</dbReference>
<evidence type="ECO:0000256" key="2">
    <source>
        <dbReference type="ARBA" id="ARBA00022729"/>
    </source>
</evidence>
<protein>
    <recommendedName>
        <fullName evidence="9">LppP/LprE lipoprotein</fullName>
    </recommendedName>
</protein>
<evidence type="ECO:0000313" key="8">
    <source>
        <dbReference type="Proteomes" id="UP000515734"/>
    </source>
</evidence>
<evidence type="ECO:0000256" key="1">
    <source>
        <dbReference type="ARBA" id="ARBA00022475"/>
    </source>
</evidence>
<dbReference type="EMBL" id="AP023287">
    <property type="protein sequence ID" value="BCI54064.1"/>
    <property type="molecule type" value="Genomic_DNA"/>
</dbReference>
<dbReference type="Proteomes" id="UP000515734">
    <property type="component" value="Chromosome"/>
</dbReference>
<keyword evidence="2 6" id="KW-0732">Signal</keyword>
<evidence type="ECO:0008006" key="9">
    <source>
        <dbReference type="Google" id="ProtNLM"/>
    </source>
</evidence>
<reference evidence="7 8" key="1">
    <citation type="submission" date="2020-07" db="EMBL/GenBank/DDBJ databases">
        <title>Complete genome sequence of Mycolicibacterium litorale like strain isolated from cardiac implantable electronic device infection.</title>
        <authorList>
            <person name="Fukano H."/>
            <person name="Miyama H."/>
            <person name="Hoshino Y."/>
        </authorList>
    </citation>
    <scope>NUCLEOTIDE SEQUENCE [LARGE SCALE GENOMIC DNA]</scope>
    <source>
        <strain evidence="7 8">NIIDNTM18</strain>
    </source>
</reference>
<keyword evidence="1" id="KW-1003">Cell membrane</keyword>
<name>A0A6S6P5Z6_9MYCO</name>